<dbReference type="NCBIfam" id="NF047771">
    <property type="entry name" value="LIC_11490_fam"/>
    <property type="match status" value="1"/>
</dbReference>
<keyword evidence="3" id="KW-1185">Reference proteome</keyword>
<evidence type="ECO:0000313" key="3">
    <source>
        <dbReference type="Proteomes" id="UP000232196"/>
    </source>
</evidence>
<dbReference type="RefSeq" id="WP_100707222.1">
    <property type="nucleotide sequence ID" value="NZ_NPDL01000005.1"/>
</dbReference>
<sequence>MMLYIALALILVGILCFIYVSFQPNSKKEFSASSFPKGNIAPAREKKISQESLASLKKQGRSEIYSQMDIAFAEERKIRPLSERQRMESRETESEVSDPEEFGTEIWDETKRGEVLEMVTEPERAQPRIPKEEEWSMEGVLFLDLSGRLPYEALQEKIRPETLKGFRRMGKGSIREIPGGFTFQARNSEFSYKLNEVEKIVFYDQGFALLPLKREYPTPIFLTKDGEKFKSYLEYTANA</sequence>
<dbReference type="Proteomes" id="UP000232196">
    <property type="component" value="Unassembled WGS sequence"/>
</dbReference>
<comment type="caution">
    <text evidence="2">The sequence shown here is derived from an EMBL/GenBank/DDBJ whole genome shotgun (WGS) entry which is preliminary data.</text>
</comment>
<feature type="region of interest" description="Disordered" evidence="1">
    <location>
        <begin position="82"/>
        <end position="101"/>
    </location>
</feature>
<accession>A0A2M9XBU7</accession>
<name>A0A2M9XBU7_9LEPT</name>
<dbReference type="OrthoDB" id="340227at2"/>
<organism evidence="2 3">
    <name type="scientific">Leptospira hartskeerlii</name>
    <dbReference type="NCBI Taxonomy" id="2023177"/>
    <lineage>
        <taxon>Bacteria</taxon>
        <taxon>Pseudomonadati</taxon>
        <taxon>Spirochaetota</taxon>
        <taxon>Spirochaetia</taxon>
        <taxon>Leptospirales</taxon>
        <taxon>Leptospiraceae</taxon>
        <taxon>Leptospira</taxon>
    </lineage>
</organism>
<protein>
    <submittedName>
        <fullName evidence="2">Uncharacterized protein</fullName>
    </submittedName>
</protein>
<dbReference type="EMBL" id="NPDN01000006">
    <property type="protein sequence ID" value="PJZ25153.1"/>
    <property type="molecule type" value="Genomic_DNA"/>
</dbReference>
<evidence type="ECO:0000256" key="1">
    <source>
        <dbReference type="SAM" id="MobiDB-lite"/>
    </source>
</evidence>
<gene>
    <name evidence="2" type="ORF">CH357_13180</name>
</gene>
<feature type="compositionally biased region" description="Basic and acidic residues" evidence="1">
    <location>
        <begin position="82"/>
        <end position="93"/>
    </location>
</feature>
<proteinExistence type="predicted"/>
<evidence type="ECO:0000313" key="2">
    <source>
        <dbReference type="EMBL" id="PJZ25153.1"/>
    </source>
</evidence>
<reference evidence="2 3" key="1">
    <citation type="submission" date="2017-07" db="EMBL/GenBank/DDBJ databases">
        <title>Leptospira spp. isolated from tropical soils.</title>
        <authorList>
            <person name="Thibeaux R."/>
            <person name="Iraola G."/>
            <person name="Ferres I."/>
            <person name="Bierque E."/>
            <person name="Girault D."/>
            <person name="Soupe-Gilbert M.-E."/>
            <person name="Picardeau M."/>
            <person name="Goarant C."/>
        </authorList>
    </citation>
    <scope>NUCLEOTIDE SEQUENCE [LARGE SCALE GENOMIC DNA]</scope>
    <source>
        <strain evidence="2 3">MCA1-C-A1</strain>
    </source>
</reference>
<dbReference type="AlphaFoldDB" id="A0A2M9XBU7"/>